<dbReference type="EMBL" id="CM037616">
    <property type="protein sequence ID" value="KAH7992325.1"/>
    <property type="molecule type" value="Genomic_DNA"/>
</dbReference>
<organism evidence="1 2">
    <name type="scientific">Sphaerodactylus townsendi</name>
    <dbReference type="NCBI Taxonomy" id="933632"/>
    <lineage>
        <taxon>Eukaryota</taxon>
        <taxon>Metazoa</taxon>
        <taxon>Chordata</taxon>
        <taxon>Craniata</taxon>
        <taxon>Vertebrata</taxon>
        <taxon>Euteleostomi</taxon>
        <taxon>Lepidosauria</taxon>
        <taxon>Squamata</taxon>
        <taxon>Bifurcata</taxon>
        <taxon>Gekkota</taxon>
        <taxon>Sphaerodactylidae</taxon>
        <taxon>Sphaerodactylus</taxon>
    </lineage>
</organism>
<sequence length="117" mass="12982">MLAELLEFSSSRSNRNFSGKINGRSFLGGFVKVKITASVFSSCFFRVYFCTPVCFFSSNCTVCSPHSFEVISALLSSWAWLICISTSVELNILCLGSIALIPLQLSLLIRSELMYVE</sequence>
<protein>
    <submittedName>
        <fullName evidence="1">Uncharacterized protein</fullName>
    </submittedName>
</protein>
<name>A0ACB8EIM1_9SAUR</name>
<dbReference type="Proteomes" id="UP000827872">
    <property type="component" value="Linkage Group LG03"/>
</dbReference>
<reference evidence="1" key="1">
    <citation type="submission" date="2021-08" db="EMBL/GenBank/DDBJ databases">
        <title>The first chromosome-level gecko genome reveals the dynamic sex chromosomes of Neotropical dwarf geckos (Sphaerodactylidae: Sphaerodactylus).</title>
        <authorList>
            <person name="Pinto B.J."/>
            <person name="Keating S.E."/>
            <person name="Gamble T."/>
        </authorList>
    </citation>
    <scope>NUCLEOTIDE SEQUENCE</scope>
    <source>
        <strain evidence="1">TG3544</strain>
    </source>
</reference>
<gene>
    <name evidence="1" type="ORF">K3G42_021557</name>
</gene>
<proteinExistence type="predicted"/>
<accession>A0ACB8EIM1</accession>
<comment type="caution">
    <text evidence="1">The sequence shown here is derived from an EMBL/GenBank/DDBJ whole genome shotgun (WGS) entry which is preliminary data.</text>
</comment>
<evidence type="ECO:0000313" key="1">
    <source>
        <dbReference type="EMBL" id="KAH7992325.1"/>
    </source>
</evidence>
<evidence type="ECO:0000313" key="2">
    <source>
        <dbReference type="Proteomes" id="UP000827872"/>
    </source>
</evidence>
<keyword evidence="2" id="KW-1185">Reference proteome</keyword>